<dbReference type="PROSITE" id="PS50109">
    <property type="entry name" value="HIS_KIN"/>
    <property type="match status" value="1"/>
</dbReference>
<sequence length="450" mass="51447">MVICYAAPPAYRVRHKGLICMIKWFLSRTVFSMLWINTVISTCVLTLVLVFTLQRVADEHPRRYLSKTLFFNLVADKTPEQLMKIDIDGVHLLSIPVNKMNDPIYASYLSLMNMALQDPDGIAMTASGNRYMAAVHNNDHFIILPRFGRSLTSQAWYLIGWLVAAIALILVANFYSIHLLTRPFIELRRGVKHANQGDLNYQIPLEKTYGEYRILAKSFNHMLHRLRHIHEARRHMLLAIPHEVRTPLARLKVRKDLITDEPLRLAILGDIVNIERILDAILYTEKTQSGEGDLVLRKLDLPSIFQEIIEEQQNGKSPIELKIFTDRTQFYSHPVMLVVLMRNLISNAVFYGLEQPVTVTVARMDDSLIITVTDQGIGIAEELQPFLTEPFWRTDQSRQRESGGYGLGLYICKTIVESLHGQLRIESKPKQGTSVQVTLPNAFNATDSER</sequence>
<dbReference type="InterPro" id="IPR036890">
    <property type="entry name" value="HATPase_C_sf"/>
</dbReference>
<dbReference type="PANTHER" id="PTHR44936">
    <property type="entry name" value="SENSOR PROTEIN CREC"/>
    <property type="match status" value="1"/>
</dbReference>
<dbReference type="GO" id="GO:0005886">
    <property type="term" value="C:plasma membrane"/>
    <property type="evidence" value="ECO:0007669"/>
    <property type="project" value="UniProtKB-SubCell"/>
</dbReference>
<feature type="domain" description="HAMP" evidence="11">
    <location>
        <begin position="178"/>
        <end position="231"/>
    </location>
</feature>
<dbReference type="GO" id="GO:0005524">
    <property type="term" value="F:ATP binding"/>
    <property type="evidence" value="ECO:0007669"/>
    <property type="project" value="UniProtKB-KW"/>
</dbReference>
<dbReference type="AlphaFoldDB" id="A0A4P8YK13"/>
<dbReference type="EC" id="2.7.13.3" evidence="3"/>
<keyword evidence="9" id="KW-1133">Transmembrane helix</keyword>
<gene>
    <name evidence="12" type="ORF">FEM41_11875</name>
</gene>
<dbReference type="KEGG" id="izh:FEM41_11875"/>
<accession>A0A4P8YK13</accession>
<keyword evidence="6" id="KW-0547">Nucleotide-binding</keyword>
<dbReference type="InterPro" id="IPR036097">
    <property type="entry name" value="HisK_dim/P_sf"/>
</dbReference>
<evidence type="ECO:0000256" key="7">
    <source>
        <dbReference type="ARBA" id="ARBA00022777"/>
    </source>
</evidence>
<dbReference type="OrthoDB" id="9804645at2"/>
<keyword evidence="7 12" id="KW-0418">Kinase</keyword>
<keyword evidence="13" id="KW-1185">Reference proteome</keyword>
<dbReference type="InterPro" id="IPR003660">
    <property type="entry name" value="HAMP_dom"/>
</dbReference>
<evidence type="ECO:0000256" key="6">
    <source>
        <dbReference type="ARBA" id="ARBA00022741"/>
    </source>
</evidence>
<dbReference type="SMART" id="SM00304">
    <property type="entry name" value="HAMP"/>
    <property type="match status" value="1"/>
</dbReference>
<dbReference type="Gene3D" id="3.30.565.10">
    <property type="entry name" value="Histidine kinase-like ATPase, C-terminal domain"/>
    <property type="match status" value="1"/>
</dbReference>
<dbReference type="SUPFAM" id="SSF158472">
    <property type="entry name" value="HAMP domain-like"/>
    <property type="match status" value="1"/>
</dbReference>
<proteinExistence type="predicted"/>
<reference evidence="12 13" key="1">
    <citation type="submission" date="2019-05" db="EMBL/GenBank/DDBJ databases">
        <title>Complete genome sequence of Izhakiella calystegiae KSNA2, an endophyte isolated from beach morning glory (Calystegia soldanella).</title>
        <authorList>
            <person name="Jiang L."/>
            <person name="Jeong J.C."/>
            <person name="Kim C.Y."/>
            <person name="Kim D.H."/>
            <person name="Kim S.W."/>
            <person name="Lee j."/>
        </authorList>
    </citation>
    <scope>NUCLEOTIDE SEQUENCE [LARGE SCALE GENOMIC DNA]</scope>
    <source>
        <strain evidence="12 13">KSNA2</strain>
    </source>
</reference>
<dbReference type="InterPro" id="IPR050980">
    <property type="entry name" value="2C_sensor_his_kinase"/>
</dbReference>
<evidence type="ECO:0000256" key="4">
    <source>
        <dbReference type="ARBA" id="ARBA00022553"/>
    </source>
</evidence>
<comment type="subcellular location">
    <subcellularLocation>
        <location evidence="2">Cell inner membrane</location>
        <topology evidence="2">Multi-pass membrane protein</topology>
    </subcellularLocation>
</comment>
<dbReference type="InterPro" id="IPR003594">
    <property type="entry name" value="HATPase_dom"/>
</dbReference>
<dbReference type="PANTHER" id="PTHR44936:SF10">
    <property type="entry name" value="SENSOR PROTEIN RSTB"/>
    <property type="match status" value="1"/>
</dbReference>
<keyword evidence="4" id="KW-0597">Phosphoprotein</keyword>
<name>A0A4P8YK13_9ENTR</name>
<dbReference type="InterPro" id="IPR005467">
    <property type="entry name" value="His_kinase_dom"/>
</dbReference>
<dbReference type="SUPFAM" id="SSF55874">
    <property type="entry name" value="ATPase domain of HSP90 chaperone/DNA topoisomerase II/histidine kinase"/>
    <property type="match status" value="1"/>
</dbReference>
<keyword evidence="9" id="KW-0472">Membrane</keyword>
<keyword evidence="5" id="KW-0808">Transferase</keyword>
<keyword evidence="9" id="KW-0812">Transmembrane</keyword>
<evidence type="ECO:0000313" key="12">
    <source>
        <dbReference type="EMBL" id="QCT20296.1"/>
    </source>
</evidence>
<dbReference type="GO" id="GO:0000155">
    <property type="term" value="F:phosphorelay sensor kinase activity"/>
    <property type="evidence" value="ECO:0007669"/>
    <property type="project" value="InterPro"/>
</dbReference>
<dbReference type="SMART" id="SM00387">
    <property type="entry name" value="HATPase_c"/>
    <property type="match status" value="1"/>
</dbReference>
<organism evidence="12 13">
    <name type="scientific">Jejubacter calystegiae</name>
    <dbReference type="NCBI Taxonomy" id="2579935"/>
    <lineage>
        <taxon>Bacteria</taxon>
        <taxon>Pseudomonadati</taxon>
        <taxon>Pseudomonadota</taxon>
        <taxon>Gammaproteobacteria</taxon>
        <taxon>Enterobacterales</taxon>
        <taxon>Enterobacteriaceae</taxon>
        <taxon>Jejubacter</taxon>
    </lineage>
</organism>
<evidence type="ECO:0000259" key="10">
    <source>
        <dbReference type="PROSITE" id="PS50109"/>
    </source>
</evidence>
<evidence type="ECO:0000256" key="3">
    <source>
        <dbReference type="ARBA" id="ARBA00012438"/>
    </source>
</evidence>
<feature type="domain" description="Histidine kinase" evidence="10">
    <location>
        <begin position="239"/>
        <end position="443"/>
    </location>
</feature>
<dbReference type="CDD" id="cd06225">
    <property type="entry name" value="HAMP"/>
    <property type="match status" value="1"/>
</dbReference>
<evidence type="ECO:0000313" key="13">
    <source>
        <dbReference type="Proteomes" id="UP000302163"/>
    </source>
</evidence>
<dbReference type="InterPro" id="IPR004358">
    <property type="entry name" value="Sig_transdc_His_kin-like_C"/>
</dbReference>
<feature type="transmembrane region" description="Helical" evidence="9">
    <location>
        <begin position="155"/>
        <end position="175"/>
    </location>
</feature>
<dbReference type="Pfam" id="PF00672">
    <property type="entry name" value="HAMP"/>
    <property type="match status" value="1"/>
</dbReference>
<dbReference type="Gene3D" id="1.10.287.130">
    <property type="match status" value="1"/>
</dbReference>
<evidence type="ECO:0000256" key="1">
    <source>
        <dbReference type="ARBA" id="ARBA00000085"/>
    </source>
</evidence>
<dbReference type="SUPFAM" id="SSF47384">
    <property type="entry name" value="Homodimeric domain of signal transducing histidine kinase"/>
    <property type="match status" value="1"/>
</dbReference>
<dbReference type="PROSITE" id="PS50885">
    <property type="entry name" value="HAMP"/>
    <property type="match status" value="1"/>
</dbReference>
<evidence type="ECO:0000256" key="9">
    <source>
        <dbReference type="SAM" id="Phobius"/>
    </source>
</evidence>
<comment type="catalytic activity">
    <reaction evidence="1">
        <text>ATP + protein L-histidine = ADP + protein N-phospho-L-histidine.</text>
        <dbReference type="EC" id="2.7.13.3"/>
    </reaction>
</comment>
<dbReference type="PRINTS" id="PR00344">
    <property type="entry name" value="BCTRLSENSOR"/>
</dbReference>
<feature type="transmembrane region" description="Helical" evidence="9">
    <location>
        <begin position="34"/>
        <end position="53"/>
    </location>
</feature>
<dbReference type="EMBL" id="CP040428">
    <property type="protein sequence ID" value="QCT20296.1"/>
    <property type="molecule type" value="Genomic_DNA"/>
</dbReference>
<evidence type="ECO:0000256" key="2">
    <source>
        <dbReference type="ARBA" id="ARBA00004429"/>
    </source>
</evidence>
<evidence type="ECO:0000259" key="11">
    <source>
        <dbReference type="PROSITE" id="PS50885"/>
    </source>
</evidence>
<evidence type="ECO:0000256" key="8">
    <source>
        <dbReference type="ARBA" id="ARBA00022840"/>
    </source>
</evidence>
<evidence type="ECO:0000256" key="5">
    <source>
        <dbReference type="ARBA" id="ARBA00022679"/>
    </source>
</evidence>
<keyword evidence="8" id="KW-0067">ATP-binding</keyword>
<dbReference type="Proteomes" id="UP000302163">
    <property type="component" value="Chromosome"/>
</dbReference>
<dbReference type="Pfam" id="PF02518">
    <property type="entry name" value="HATPase_c"/>
    <property type="match status" value="1"/>
</dbReference>
<protein>
    <recommendedName>
        <fullName evidence="3">histidine kinase</fullName>
        <ecNumber evidence="3">2.7.13.3</ecNumber>
    </recommendedName>
</protein>